<evidence type="ECO:0000259" key="6">
    <source>
        <dbReference type="Pfam" id="PF04055"/>
    </source>
</evidence>
<keyword evidence="3" id="KW-0479">Metal-binding</keyword>
<dbReference type="Gene3D" id="3.20.20.70">
    <property type="entry name" value="Aldolase class I"/>
    <property type="match status" value="1"/>
</dbReference>
<dbReference type="CDD" id="cd01335">
    <property type="entry name" value="Radical_SAM"/>
    <property type="match status" value="1"/>
</dbReference>
<keyword evidence="8" id="KW-1185">Reference proteome</keyword>
<reference evidence="7" key="1">
    <citation type="submission" date="2022-10" db="EMBL/GenBank/DDBJ databases">
        <title>Whole genome sequencing of three plant growth promoting bacteria isolated from Vachellia tortilis subsp. raddiana in Morocco.</title>
        <authorList>
            <person name="Hnini M."/>
            <person name="Zouagui R."/>
            <person name="Zouagui H."/>
            <person name="Chemao Elfihri M.-W."/>
            <person name="Ibrahimi A."/>
            <person name="Sbabou L."/>
            <person name="Aurag J."/>
        </authorList>
    </citation>
    <scope>NUCLEOTIDE SEQUENCE</scope>
    <source>
        <strain evidence="7">LMR678</strain>
    </source>
</reference>
<dbReference type="PANTHER" id="PTHR11228:SF34">
    <property type="entry name" value="TUNGSTEN-CONTAINING ALDEHYDE FERREDOXIN OXIDOREDUCTASE COFACTOR MODIFYING PROTEIN"/>
    <property type="match status" value="1"/>
</dbReference>
<keyword evidence="2" id="KW-0949">S-adenosyl-L-methionine</keyword>
<evidence type="ECO:0000313" key="7">
    <source>
        <dbReference type="EMBL" id="MCZ4093467.1"/>
    </source>
</evidence>
<feature type="domain" description="Radical SAM core" evidence="6">
    <location>
        <begin position="12"/>
        <end position="149"/>
    </location>
</feature>
<dbReference type="SFLD" id="SFLDS00029">
    <property type="entry name" value="Radical_SAM"/>
    <property type="match status" value="1"/>
</dbReference>
<evidence type="ECO:0000256" key="3">
    <source>
        <dbReference type="ARBA" id="ARBA00022723"/>
    </source>
</evidence>
<comment type="cofactor">
    <cofactor evidence="1">
        <name>[4Fe-4S] cluster</name>
        <dbReference type="ChEBI" id="CHEBI:49883"/>
    </cofactor>
</comment>
<gene>
    <name evidence="7" type="ORF">O3W52_26895</name>
</gene>
<dbReference type="EMBL" id="JAPVOI010000005">
    <property type="protein sequence ID" value="MCZ4093467.1"/>
    <property type="molecule type" value="Genomic_DNA"/>
</dbReference>
<dbReference type="InterPro" id="IPR050377">
    <property type="entry name" value="Radical_SAM_PqqE_MftC-like"/>
</dbReference>
<sequence length="358" mass="38741">MAILQPRQLTVLTTSQCTAACGHCSMNSAPHRRDRLSFDTIRTTIDELQTQSPLGVIIFAGGEPTLMGETLLDAIAHADGLGIMTRIVTNASWAISDAKAEAKIRELRQAGLGELNISADDYHLPWIPFDNVERAWRAAKSRGFSSVVIANCYGPNSLVTPDYVMEQLGERLPMRFDDQGAPGSLPPAAADGTVYMLSNSYLQRLGRAHANVADHDLIFPQDGSGLAGSCPWAVRSAALSPQGRLVACCGMEAEHNRVLDFGAVKPGEVQHLIEHANRSVLVNAIALLGPYFVQQFVRARRGDIPFRERYSTVCEICEDLVSREAVTDAVDEHIGELAAAVGLAHLTLETTKAEVLPC</sequence>
<dbReference type="SUPFAM" id="SSF102114">
    <property type="entry name" value="Radical SAM enzymes"/>
    <property type="match status" value="1"/>
</dbReference>
<evidence type="ECO:0000256" key="1">
    <source>
        <dbReference type="ARBA" id="ARBA00001966"/>
    </source>
</evidence>
<protein>
    <submittedName>
        <fullName evidence="7">Radical SAM protein</fullName>
    </submittedName>
</protein>
<comment type="caution">
    <text evidence="7">The sequence shown here is derived from an EMBL/GenBank/DDBJ whole genome shotgun (WGS) entry which is preliminary data.</text>
</comment>
<dbReference type="InterPro" id="IPR007197">
    <property type="entry name" value="rSAM"/>
</dbReference>
<dbReference type="Proteomes" id="UP001079430">
    <property type="component" value="Unassembled WGS sequence"/>
</dbReference>
<dbReference type="InterPro" id="IPR058240">
    <property type="entry name" value="rSAM_sf"/>
</dbReference>
<keyword evidence="5" id="KW-0411">Iron-sulfur</keyword>
<evidence type="ECO:0000256" key="2">
    <source>
        <dbReference type="ARBA" id="ARBA00022691"/>
    </source>
</evidence>
<evidence type="ECO:0000256" key="5">
    <source>
        <dbReference type="ARBA" id="ARBA00023014"/>
    </source>
</evidence>
<accession>A0ABT4KNC0</accession>
<dbReference type="PANTHER" id="PTHR11228">
    <property type="entry name" value="RADICAL SAM DOMAIN PROTEIN"/>
    <property type="match status" value="1"/>
</dbReference>
<keyword evidence="4" id="KW-0408">Iron</keyword>
<dbReference type="SFLD" id="SFLDG01067">
    <property type="entry name" value="SPASM/twitch_domain_containing"/>
    <property type="match status" value="1"/>
</dbReference>
<evidence type="ECO:0000256" key="4">
    <source>
        <dbReference type="ARBA" id="ARBA00023004"/>
    </source>
</evidence>
<organism evidence="7 8">
    <name type="scientific">Sinorhizobium psoraleae</name>
    <dbReference type="NCBI Taxonomy" id="520838"/>
    <lineage>
        <taxon>Bacteria</taxon>
        <taxon>Pseudomonadati</taxon>
        <taxon>Pseudomonadota</taxon>
        <taxon>Alphaproteobacteria</taxon>
        <taxon>Hyphomicrobiales</taxon>
        <taxon>Rhizobiaceae</taxon>
        <taxon>Sinorhizobium/Ensifer group</taxon>
        <taxon>Sinorhizobium</taxon>
    </lineage>
</organism>
<evidence type="ECO:0000313" key="8">
    <source>
        <dbReference type="Proteomes" id="UP001079430"/>
    </source>
</evidence>
<proteinExistence type="predicted"/>
<name>A0ABT4KNC0_9HYPH</name>
<dbReference type="InterPro" id="IPR013785">
    <property type="entry name" value="Aldolase_TIM"/>
</dbReference>
<dbReference type="Pfam" id="PF04055">
    <property type="entry name" value="Radical_SAM"/>
    <property type="match status" value="1"/>
</dbReference>
<dbReference type="RefSeq" id="WP_269285243.1">
    <property type="nucleotide sequence ID" value="NZ_JAPVOI010000005.1"/>
</dbReference>